<dbReference type="AlphaFoldDB" id="A0A8K0K931"/>
<reference evidence="6" key="2">
    <citation type="submission" date="2017-10" db="EMBL/GenBank/DDBJ databases">
        <title>Ladona fulva Genome sequencing and assembly.</title>
        <authorList>
            <person name="Murali S."/>
            <person name="Richards S."/>
            <person name="Bandaranaike D."/>
            <person name="Bellair M."/>
            <person name="Blankenburg K."/>
            <person name="Chao H."/>
            <person name="Dinh H."/>
            <person name="Doddapaneni H."/>
            <person name="Dugan-Rocha S."/>
            <person name="Elkadiri S."/>
            <person name="Gnanaolivu R."/>
            <person name="Hernandez B."/>
            <person name="Skinner E."/>
            <person name="Javaid M."/>
            <person name="Lee S."/>
            <person name="Li M."/>
            <person name="Ming W."/>
            <person name="Munidasa M."/>
            <person name="Muniz J."/>
            <person name="Nguyen L."/>
            <person name="Hughes D."/>
            <person name="Osuji N."/>
            <person name="Pu L.-L."/>
            <person name="Puazo M."/>
            <person name="Qu C."/>
            <person name="Quiroz J."/>
            <person name="Raj R."/>
            <person name="Weissenberger G."/>
            <person name="Xin Y."/>
            <person name="Zou X."/>
            <person name="Han Y."/>
            <person name="Worley K."/>
            <person name="Muzny D."/>
            <person name="Gibbs R."/>
        </authorList>
    </citation>
    <scope>NUCLEOTIDE SEQUENCE</scope>
    <source>
        <strain evidence="6">Sampled in the wild</strain>
    </source>
</reference>
<evidence type="ECO:0000259" key="5">
    <source>
        <dbReference type="Pfam" id="PF07732"/>
    </source>
</evidence>
<evidence type="ECO:0000256" key="1">
    <source>
        <dbReference type="ARBA" id="ARBA00010609"/>
    </source>
</evidence>
<feature type="domain" description="Plastocyanin-like" evidence="5">
    <location>
        <begin position="4"/>
        <end position="74"/>
    </location>
</feature>
<dbReference type="OrthoDB" id="2121828at2759"/>
<gene>
    <name evidence="6" type="ORF">J437_LFUL009666</name>
</gene>
<accession>A0A8K0K931</accession>
<dbReference type="Proteomes" id="UP000792457">
    <property type="component" value="Unassembled WGS sequence"/>
</dbReference>
<evidence type="ECO:0000313" key="7">
    <source>
        <dbReference type="Proteomes" id="UP000792457"/>
    </source>
</evidence>
<keyword evidence="7" id="KW-1185">Reference proteome</keyword>
<dbReference type="InterPro" id="IPR008972">
    <property type="entry name" value="Cupredoxin"/>
</dbReference>
<dbReference type="PANTHER" id="PTHR11709:SF394">
    <property type="entry name" value="FI03373P-RELATED"/>
    <property type="match status" value="1"/>
</dbReference>
<comment type="caution">
    <text evidence="6">The sequence shown here is derived from an EMBL/GenBank/DDBJ whole genome shotgun (WGS) entry which is preliminary data.</text>
</comment>
<dbReference type="GO" id="GO:0005886">
    <property type="term" value="C:plasma membrane"/>
    <property type="evidence" value="ECO:0007669"/>
    <property type="project" value="TreeGrafter"/>
</dbReference>
<keyword evidence="4" id="KW-0186">Copper</keyword>
<evidence type="ECO:0000256" key="2">
    <source>
        <dbReference type="ARBA" id="ARBA00022723"/>
    </source>
</evidence>
<dbReference type="InterPro" id="IPR045087">
    <property type="entry name" value="Cu-oxidase_fam"/>
</dbReference>
<dbReference type="GO" id="GO:0016491">
    <property type="term" value="F:oxidoreductase activity"/>
    <property type="evidence" value="ECO:0007669"/>
    <property type="project" value="UniProtKB-KW"/>
</dbReference>
<dbReference type="GO" id="GO:0005507">
    <property type="term" value="F:copper ion binding"/>
    <property type="evidence" value="ECO:0007669"/>
    <property type="project" value="InterPro"/>
</dbReference>
<evidence type="ECO:0000313" key="6">
    <source>
        <dbReference type="EMBL" id="KAG8229931.1"/>
    </source>
</evidence>
<reference evidence="6" key="1">
    <citation type="submission" date="2013-04" db="EMBL/GenBank/DDBJ databases">
        <authorList>
            <person name="Qu J."/>
            <person name="Murali S.C."/>
            <person name="Bandaranaike D."/>
            <person name="Bellair M."/>
            <person name="Blankenburg K."/>
            <person name="Chao H."/>
            <person name="Dinh H."/>
            <person name="Doddapaneni H."/>
            <person name="Downs B."/>
            <person name="Dugan-Rocha S."/>
            <person name="Elkadiri S."/>
            <person name="Gnanaolivu R.D."/>
            <person name="Hernandez B."/>
            <person name="Javaid M."/>
            <person name="Jayaseelan J.C."/>
            <person name="Lee S."/>
            <person name="Li M."/>
            <person name="Ming W."/>
            <person name="Munidasa M."/>
            <person name="Muniz J."/>
            <person name="Nguyen L."/>
            <person name="Ongeri F."/>
            <person name="Osuji N."/>
            <person name="Pu L.-L."/>
            <person name="Puazo M."/>
            <person name="Qu C."/>
            <person name="Quiroz J."/>
            <person name="Raj R."/>
            <person name="Weissenberger G."/>
            <person name="Xin Y."/>
            <person name="Zou X."/>
            <person name="Han Y."/>
            <person name="Richards S."/>
            <person name="Worley K."/>
            <person name="Muzny D."/>
            <person name="Gibbs R."/>
        </authorList>
    </citation>
    <scope>NUCLEOTIDE SEQUENCE</scope>
    <source>
        <strain evidence="6">Sampled in the wild</strain>
    </source>
</reference>
<dbReference type="InterPro" id="IPR011707">
    <property type="entry name" value="Cu-oxidase-like_N"/>
</dbReference>
<dbReference type="PANTHER" id="PTHR11709">
    <property type="entry name" value="MULTI-COPPER OXIDASE"/>
    <property type="match status" value="1"/>
</dbReference>
<dbReference type="EMBL" id="KZ308453">
    <property type="protein sequence ID" value="KAG8229931.1"/>
    <property type="molecule type" value="Genomic_DNA"/>
</dbReference>
<organism evidence="6 7">
    <name type="scientific">Ladona fulva</name>
    <name type="common">Scarce chaser dragonfly</name>
    <name type="synonym">Libellula fulva</name>
    <dbReference type="NCBI Taxonomy" id="123851"/>
    <lineage>
        <taxon>Eukaryota</taxon>
        <taxon>Metazoa</taxon>
        <taxon>Ecdysozoa</taxon>
        <taxon>Arthropoda</taxon>
        <taxon>Hexapoda</taxon>
        <taxon>Insecta</taxon>
        <taxon>Pterygota</taxon>
        <taxon>Palaeoptera</taxon>
        <taxon>Odonata</taxon>
        <taxon>Epiprocta</taxon>
        <taxon>Anisoptera</taxon>
        <taxon>Libelluloidea</taxon>
        <taxon>Libellulidae</taxon>
        <taxon>Ladona</taxon>
    </lineage>
</organism>
<sequence>MMQDRATTIHWHGVIMKETPHSDGVAELTQCAISPGITFRYVFKAFLGGTHFWHSHEGLQKMDGIIGNLVVRVPPEEDVNISEYDLDLREHTLLITDWIHDLTDDRLPGVRHRLNATSQHRPNNFLLNGIGRYVVSDMNILR</sequence>
<protein>
    <recommendedName>
        <fullName evidence="5">Plastocyanin-like domain-containing protein</fullName>
    </recommendedName>
</protein>
<proteinExistence type="inferred from homology"/>
<name>A0A8K0K931_LADFU</name>
<dbReference type="Gene3D" id="2.60.40.420">
    <property type="entry name" value="Cupredoxins - blue copper proteins"/>
    <property type="match status" value="2"/>
</dbReference>
<keyword evidence="3" id="KW-0560">Oxidoreductase</keyword>
<evidence type="ECO:0000256" key="4">
    <source>
        <dbReference type="ARBA" id="ARBA00023008"/>
    </source>
</evidence>
<dbReference type="GO" id="GO:0006826">
    <property type="term" value="P:iron ion transport"/>
    <property type="evidence" value="ECO:0007669"/>
    <property type="project" value="TreeGrafter"/>
</dbReference>
<evidence type="ECO:0000256" key="3">
    <source>
        <dbReference type="ARBA" id="ARBA00023002"/>
    </source>
</evidence>
<dbReference type="Pfam" id="PF07732">
    <property type="entry name" value="Cu-oxidase_3"/>
    <property type="match status" value="1"/>
</dbReference>
<dbReference type="SUPFAM" id="SSF49503">
    <property type="entry name" value="Cupredoxins"/>
    <property type="match status" value="1"/>
</dbReference>
<keyword evidence="2" id="KW-0479">Metal-binding</keyword>
<comment type="similarity">
    <text evidence="1">Belongs to the multicopper oxidase family.</text>
</comment>